<feature type="transmembrane region" description="Helical" evidence="10">
    <location>
        <begin position="69"/>
        <end position="89"/>
    </location>
</feature>
<gene>
    <name evidence="10" type="primary">lspA</name>
    <name evidence="13" type="ORF">ENS59_05465</name>
</gene>
<comment type="pathway">
    <text evidence="10">Protein modification; lipoprotein biosynthesis (signal peptide cleavage).</text>
</comment>
<organism evidence="13">
    <name type="scientific">Gracilinema caldarium</name>
    <dbReference type="NCBI Taxonomy" id="215591"/>
    <lineage>
        <taxon>Bacteria</taxon>
        <taxon>Pseudomonadati</taxon>
        <taxon>Spirochaetota</taxon>
        <taxon>Spirochaetia</taxon>
        <taxon>Spirochaetales</taxon>
        <taxon>Breznakiellaceae</taxon>
        <taxon>Gracilinema</taxon>
    </lineage>
</organism>
<evidence type="ECO:0000256" key="3">
    <source>
        <dbReference type="ARBA" id="ARBA00022519"/>
    </source>
</evidence>
<feature type="transmembrane region" description="Helical" evidence="10">
    <location>
        <begin position="139"/>
        <end position="164"/>
    </location>
</feature>
<comment type="catalytic activity">
    <reaction evidence="10 11">
        <text>Release of signal peptides from bacterial membrane prolipoproteins. Hydrolyzes -Xaa-Yaa-Zaa-|-(S,diacylglyceryl)Cys-, in which Xaa is hydrophobic (preferably Leu), and Yaa (Ala or Ser) and Zaa (Gly or Ala) have small, neutral side chains.</text>
        <dbReference type="EC" id="3.4.23.36"/>
    </reaction>
</comment>
<keyword evidence="8 10" id="KW-1133">Transmembrane helix</keyword>
<dbReference type="EMBL" id="DSVL01000168">
    <property type="protein sequence ID" value="HFH28945.1"/>
    <property type="molecule type" value="Genomic_DNA"/>
</dbReference>
<dbReference type="GO" id="GO:0005886">
    <property type="term" value="C:plasma membrane"/>
    <property type="evidence" value="ECO:0007669"/>
    <property type="project" value="UniProtKB-SubCell"/>
</dbReference>
<evidence type="ECO:0000256" key="8">
    <source>
        <dbReference type="ARBA" id="ARBA00022989"/>
    </source>
</evidence>
<sequence>MTTKNKVLPFLLTILVVLADQLSKAFIVSRWPREGTFIKDVFGNDFLWIVHVRNKAIAFSLGEGLPDQIRALLFIVLPLVVIALLLVYYFKTDEFTPLQRWVVAGIVGGGLGNLIDRIFRPDGVVDFISVNVYGFLGFARWPTFNVADSTVVVCGILLVLSMLFTSKTAIKE</sequence>
<evidence type="ECO:0000256" key="9">
    <source>
        <dbReference type="ARBA" id="ARBA00023136"/>
    </source>
</evidence>
<feature type="transmembrane region" description="Helical" evidence="10">
    <location>
        <begin position="101"/>
        <end position="119"/>
    </location>
</feature>
<keyword evidence="3" id="KW-0997">Cell inner membrane</keyword>
<evidence type="ECO:0000256" key="1">
    <source>
        <dbReference type="ARBA" id="ARBA00006139"/>
    </source>
</evidence>
<dbReference type="GO" id="GO:0006508">
    <property type="term" value="P:proteolysis"/>
    <property type="evidence" value="ECO:0007669"/>
    <property type="project" value="UniProtKB-KW"/>
</dbReference>
<dbReference type="AlphaFoldDB" id="A0A7C3IJK6"/>
<feature type="active site" evidence="10">
    <location>
        <position position="148"/>
    </location>
</feature>
<comment type="subcellular location">
    <subcellularLocation>
        <location evidence="10">Cell membrane</location>
        <topology evidence="10">Multi-pass membrane protein</topology>
    </subcellularLocation>
</comment>
<dbReference type="PROSITE" id="PS00855">
    <property type="entry name" value="SPASE_II"/>
    <property type="match status" value="1"/>
</dbReference>
<dbReference type="PANTHER" id="PTHR33695:SF1">
    <property type="entry name" value="LIPOPROTEIN SIGNAL PEPTIDASE"/>
    <property type="match status" value="1"/>
</dbReference>
<dbReference type="Pfam" id="PF01252">
    <property type="entry name" value="Peptidase_A8"/>
    <property type="match status" value="1"/>
</dbReference>
<keyword evidence="6 10" id="KW-0064">Aspartyl protease</keyword>
<comment type="caution">
    <text evidence="13">The sequence shown here is derived from an EMBL/GenBank/DDBJ whole genome shotgun (WGS) entry which is preliminary data.</text>
</comment>
<evidence type="ECO:0000256" key="6">
    <source>
        <dbReference type="ARBA" id="ARBA00022750"/>
    </source>
</evidence>
<comment type="function">
    <text evidence="10 11">This protein specifically catalyzes the removal of signal peptides from prolipoproteins.</text>
</comment>
<name>A0A7C3IJK6_9SPIR</name>
<keyword evidence="7 10" id="KW-0378">Hydrolase</keyword>
<feature type="active site" evidence="10">
    <location>
        <position position="126"/>
    </location>
</feature>
<keyword evidence="9 10" id="KW-0472">Membrane</keyword>
<evidence type="ECO:0000313" key="13">
    <source>
        <dbReference type="EMBL" id="HFH28945.1"/>
    </source>
</evidence>
<protein>
    <recommendedName>
        <fullName evidence="10">Lipoprotein signal peptidase</fullName>
        <ecNumber evidence="10">3.4.23.36</ecNumber>
    </recommendedName>
    <alternativeName>
        <fullName evidence="10">Prolipoprotein signal peptidase</fullName>
    </alternativeName>
    <alternativeName>
        <fullName evidence="10">Signal peptidase II</fullName>
        <shortName evidence="10">SPase II</shortName>
    </alternativeName>
</protein>
<evidence type="ECO:0000256" key="7">
    <source>
        <dbReference type="ARBA" id="ARBA00022801"/>
    </source>
</evidence>
<comment type="caution">
    <text evidence="10">Lacks conserved residue(s) required for the propagation of feature annotation.</text>
</comment>
<comment type="similarity">
    <text evidence="1 10 12">Belongs to the peptidase A8 family.</text>
</comment>
<evidence type="ECO:0000256" key="11">
    <source>
        <dbReference type="RuleBase" id="RU000594"/>
    </source>
</evidence>
<keyword evidence="5 10" id="KW-0812">Transmembrane</keyword>
<accession>A0A7C3IJK6</accession>
<dbReference type="GO" id="GO:0004190">
    <property type="term" value="F:aspartic-type endopeptidase activity"/>
    <property type="evidence" value="ECO:0007669"/>
    <property type="project" value="UniProtKB-UniRule"/>
</dbReference>
<evidence type="ECO:0000256" key="4">
    <source>
        <dbReference type="ARBA" id="ARBA00022670"/>
    </source>
</evidence>
<proteinExistence type="inferred from homology"/>
<evidence type="ECO:0000256" key="10">
    <source>
        <dbReference type="HAMAP-Rule" id="MF_00161"/>
    </source>
</evidence>
<dbReference type="PANTHER" id="PTHR33695">
    <property type="entry name" value="LIPOPROTEIN SIGNAL PEPTIDASE"/>
    <property type="match status" value="1"/>
</dbReference>
<dbReference type="HAMAP" id="MF_00161">
    <property type="entry name" value="LspA"/>
    <property type="match status" value="1"/>
</dbReference>
<evidence type="ECO:0000256" key="5">
    <source>
        <dbReference type="ARBA" id="ARBA00022692"/>
    </source>
</evidence>
<reference evidence="13" key="1">
    <citation type="journal article" date="2020" name="mSystems">
        <title>Genome- and Community-Level Interaction Insights into Carbon Utilization and Element Cycling Functions of Hydrothermarchaeota in Hydrothermal Sediment.</title>
        <authorList>
            <person name="Zhou Z."/>
            <person name="Liu Y."/>
            <person name="Xu W."/>
            <person name="Pan J."/>
            <person name="Luo Z.H."/>
            <person name="Li M."/>
        </authorList>
    </citation>
    <scope>NUCLEOTIDE SEQUENCE [LARGE SCALE GENOMIC DNA]</scope>
    <source>
        <strain evidence="13">SpSt-503</strain>
    </source>
</reference>
<evidence type="ECO:0000256" key="2">
    <source>
        <dbReference type="ARBA" id="ARBA00022475"/>
    </source>
</evidence>
<evidence type="ECO:0000256" key="12">
    <source>
        <dbReference type="RuleBase" id="RU004181"/>
    </source>
</evidence>
<dbReference type="NCBIfam" id="TIGR00077">
    <property type="entry name" value="lspA"/>
    <property type="match status" value="1"/>
</dbReference>
<dbReference type="EC" id="3.4.23.36" evidence="10"/>
<dbReference type="UniPathway" id="UPA00665"/>
<keyword evidence="2 10" id="KW-1003">Cell membrane</keyword>
<dbReference type="InterPro" id="IPR001872">
    <property type="entry name" value="Peptidase_A8"/>
</dbReference>
<keyword evidence="4 10" id="KW-0645">Protease</keyword>
<dbReference type="PRINTS" id="PR00781">
    <property type="entry name" value="LIPOSIGPTASE"/>
</dbReference>